<evidence type="ECO:0000313" key="4">
    <source>
        <dbReference type="EMBL" id="CAF1074700.1"/>
    </source>
</evidence>
<keyword evidence="2" id="KW-0970">Cilium biogenesis/degradation</keyword>
<accession>A0A814M549</accession>
<organism evidence="4 6">
    <name type="scientific">Adineta ricciae</name>
    <name type="common">Rotifer</name>
    <dbReference type="NCBI Taxonomy" id="249248"/>
    <lineage>
        <taxon>Eukaryota</taxon>
        <taxon>Metazoa</taxon>
        <taxon>Spiralia</taxon>
        <taxon>Gnathifera</taxon>
        <taxon>Rotifera</taxon>
        <taxon>Eurotatoria</taxon>
        <taxon>Bdelloidea</taxon>
        <taxon>Adinetida</taxon>
        <taxon>Adinetidae</taxon>
        <taxon>Adineta</taxon>
    </lineage>
</organism>
<protein>
    <submittedName>
        <fullName evidence="4">Uncharacterized protein</fullName>
    </submittedName>
</protein>
<dbReference type="Pfam" id="PF15305">
    <property type="entry name" value="IFT43"/>
    <property type="match status" value="1"/>
</dbReference>
<dbReference type="EMBL" id="CAJNOR010001100">
    <property type="protein sequence ID" value="CAF1074700.1"/>
    <property type="molecule type" value="Genomic_DNA"/>
</dbReference>
<dbReference type="EMBL" id="CAJNOJ010000177">
    <property type="protein sequence ID" value="CAF1247253.1"/>
    <property type="molecule type" value="Genomic_DNA"/>
</dbReference>
<dbReference type="OrthoDB" id="206950at2759"/>
<feature type="compositionally biased region" description="Basic and acidic residues" evidence="3">
    <location>
        <begin position="9"/>
        <end position="24"/>
    </location>
</feature>
<dbReference type="Proteomes" id="UP000663852">
    <property type="component" value="Unassembled WGS sequence"/>
</dbReference>
<feature type="compositionally biased region" description="Basic residues" evidence="3">
    <location>
        <begin position="25"/>
        <end position="35"/>
    </location>
</feature>
<feature type="compositionally biased region" description="Polar residues" evidence="3">
    <location>
        <begin position="56"/>
        <end position="71"/>
    </location>
</feature>
<comment type="caution">
    <text evidence="4">The sequence shown here is derived from an EMBL/GenBank/DDBJ whole genome shotgun (WGS) entry which is preliminary data.</text>
</comment>
<dbReference type="GO" id="GO:0030991">
    <property type="term" value="C:intraciliary transport particle A"/>
    <property type="evidence" value="ECO:0007669"/>
    <property type="project" value="InterPro"/>
</dbReference>
<evidence type="ECO:0000256" key="3">
    <source>
        <dbReference type="SAM" id="MobiDB-lite"/>
    </source>
</evidence>
<evidence type="ECO:0000256" key="2">
    <source>
        <dbReference type="ARBA" id="ARBA00022794"/>
    </source>
</evidence>
<feature type="region of interest" description="Disordered" evidence="3">
    <location>
        <begin position="1"/>
        <end position="107"/>
    </location>
</feature>
<evidence type="ECO:0000313" key="5">
    <source>
        <dbReference type="EMBL" id="CAF1247253.1"/>
    </source>
</evidence>
<proteinExistence type="inferred from homology"/>
<gene>
    <name evidence="5" type="ORF">EDS130_LOCUS27778</name>
    <name evidence="4" type="ORF">XAT740_LOCUS17003</name>
</gene>
<sequence length="182" mass="20454">MSSDEWTGEEFKKSKSSKRKESSKSRSKSKSKSNRRPVAEAASGWSNDVDGEDDSANGSNIPASQLSIMRQNSRRGAEDTLTIDIPTISRDDVEGEDANDAPPQDAVTPKFSVNQIASFQEIQNEFTRQRANQHIDSKIDIGILYNNLHLQEELDTENQLVWDWDKVFVEIRKAITIPVNNS</sequence>
<comment type="similarity">
    <text evidence="1">Belongs to the IFT43 family.</text>
</comment>
<evidence type="ECO:0000313" key="6">
    <source>
        <dbReference type="Proteomes" id="UP000663828"/>
    </source>
</evidence>
<name>A0A814M549_ADIRI</name>
<dbReference type="AlphaFoldDB" id="A0A814M549"/>
<dbReference type="Proteomes" id="UP000663828">
    <property type="component" value="Unassembled WGS sequence"/>
</dbReference>
<dbReference type="PANTHER" id="PTHR33724:SF1">
    <property type="entry name" value="INTRAFLAGELLAR TRANSPORT PROTEIN 43 HOMOLOG"/>
    <property type="match status" value="1"/>
</dbReference>
<dbReference type="PANTHER" id="PTHR33724">
    <property type="entry name" value="INTRAFLAGELLAR TRANSPORT PROTEIN 43 HOMOLOG"/>
    <property type="match status" value="1"/>
</dbReference>
<keyword evidence="6" id="KW-1185">Reference proteome</keyword>
<dbReference type="GO" id="GO:0035721">
    <property type="term" value="P:intraciliary retrograde transport"/>
    <property type="evidence" value="ECO:0007669"/>
    <property type="project" value="TreeGrafter"/>
</dbReference>
<dbReference type="GO" id="GO:0005929">
    <property type="term" value="C:cilium"/>
    <property type="evidence" value="ECO:0007669"/>
    <property type="project" value="TreeGrafter"/>
</dbReference>
<reference evidence="4" key="1">
    <citation type="submission" date="2021-02" db="EMBL/GenBank/DDBJ databases">
        <authorList>
            <person name="Nowell W R."/>
        </authorList>
    </citation>
    <scope>NUCLEOTIDE SEQUENCE</scope>
</reference>
<dbReference type="InterPro" id="IPR029302">
    <property type="entry name" value="IFT43"/>
</dbReference>
<evidence type="ECO:0000256" key="1">
    <source>
        <dbReference type="ARBA" id="ARBA00007563"/>
    </source>
</evidence>